<comment type="pathway">
    <text evidence="1 9">Isoprenoid biosynthesis; isopentenyl diphosphate biosynthesis via DXP pathway; isopentenyl diphosphate from 1-deoxy-D-xylulose 5-phosphate: step 1/6.</text>
</comment>
<dbReference type="RefSeq" id="WP_160760664.1">
    <property type="nucleotide sequence ID" value="NZ_BAAADZ010000010.1"/>
</dbReference>
<evidence type="ECO:0000313" key="16">
    <source>
        <dbReference type="Proteomes" id="UP000548685"/>
    </source>
</evidence>
<dbReference type="SUPFAM" id="SSF51735">
    <property type="entry name" value="NAD(P)-binding Rossmann-fold domains"/>
    <property type="match status" value="1"/>
</dbReference>
<evidence type="ECO:0000259" key="11">
    <source>
        <dbReference type="Pfam" id="PF08436"/>
    </source>
</evidence>
<dbReference type="PANTHER" id="PTHR30525">
    <property type="entry name" value="1-DEOXY-D-XYLULOSE 5-PHOSPHATE REDUCTOISOMERASE"/>
    <property type="match status" value="1"/>
</dbReference>
<dbReference type="GO" id="GO:0070402">
    <property type="term" value="F:NADPH binding"/>
    <property type="evidence" value="ECO:0007669"/>
    <property type="project" value="InterPro"/>
</dbReference>
<evidence type="ECO:0000256" key="8">
    <source>
        <dbReference type="ARBA" id="ARBA00048543"/>
    </source>
</evidence>
<dbReference type="InterPro" id="IPR036169">
    <property type="entry name" value="DXPR_C_sf"/>
</dbReference>
<dbReference type="Gene3D" id="3.40.50.720">
    <property type="entry name" value="NAD(P)-binding Rossmann-like Domain"/>
    <property type="match status" value="1"/>
</dbReference>
<comment type="catalytic activity">
    <reaction evidence="8">
        <text>2-C-methyl-D-erythritol 4-phosphate + NADP(+) = 1-deoxy-D-xylulose 5-phosphate + NADPH + H(+)</text>
        <dbReference type="Rhea" id="RHEA:13717"/>
        <dbReference type="ChEBI" id="CHEBI:15378"/>
        <dbReference type="ChEBI" id="CHEBI:57783"/>
        <dbReference type="ChEBI" id="CHEBI:57792"/>
        <dbReference type="ChEBI" id="CHEBI:58262"/>
        <dbReference type="ChEBI" id="CHEBI:58349"/>
        <dbReference type="EC" id="1.1.1.267"/>
    </reaction>
    <physiologicalReaction direction="right-to-left" evidence="8">
        <dbReference type="Rhea" id="RHEA:13719"/>
    </physiologicalReaction>
</comment>
<name>A0A6I4UM71_9SPHN</name>
<feature type="binding site" evidence="9">
    <location>
        <position position="197"/>
    </location>
    <ligand>
        <name>1-deoxy-D-xylulose 5-phosphate</name>
        <dbReference type="ChEBI" id="CHEBI:57792"/>
    </ligand>
</feature>
<dbReference type="SUPFAM" id="SSF55347">
    <property type="entry name" value="Glyceraldehyde-3-phosphate dehydrogenase-like, C-terminal domain"/>
    <property type="match status" value="1"/>
</dbReference>
<evidence type="ECO:0000259" key="10">
    <source>
        <dbReference type="Pfam" id="PF02670"/>
    </source>
</evidence>
<accession>A0A6I4UM71</accession>
<evidence type="ECO:0000256" key="9">
    <source>
        <dbReference type="HAMAP-Rule" id="MF_00183"/>
    </source>
</evidence>
<feature type="binding site" evidence="9">
    <location>
        <position position="203"/>
    </location>
    <ligand>
        <name>NADPH</name>
        <dbReference type="ChEBI" id="CHEBI:57783"/>
    </ligand>
</feature>
<dbReference type="NCBIfam" id="TIGR00243">
    <property type="entry name" value="Dxr"/>
    <property type="match status" value="1"/>
</dbReference>
<dbReference type="OrthoDB" id="9806546at2"/>
<dbReference type="Pfam" id="PF02670">
    <property type="entry name" value="DXP_reductoisom"/>
    <property type="match status" value="1"/>
</dbReference>
<feature type="domain" description="1-deoxy-D-xylulose 5-phosphate reductoisomerase N-terminal" evidence="10">
    <location>
        <begin position="5"/>
        <end position="130"/>
    </location>
</feature>
<feature type="binding site" evidence="9">
    <location>
        <position position="210"/>
    </location>
    <ligand>
        <name>1-deoxy-D-xylulose 5-phosphate</name>
        <dbReference type="ChEBI" id="CHEBI:57792"/>
    </ligand>
</feature>
<dbReference type="EC" id="1.1.1.267" evidence="9"/>
<feature type="binding site" evidence="9">
    <location>
        <position position="174"/>
    </location>
    <ligand>
        <name>1-deoxy-D-xylulose 5-phosphate</name>
        <dbReference type="ChEBI" id="CHEBI:57792"/>
    </ligand>
</feature>
<dbReference type="FunFam" id="3.40.50.720:FF:000045">
    <property type="entry name" value="1-deoxy-D-xylulose 5-phosphate reductoisomerase"/>
    <property type="match status" value="1"/>
</dbReference>
<evidence type="ECO:0000313" key="13">
    <source>
        <dbReference type="EMBL" id="MBB3776401.1"/>
    </source>
</evidence>
<dbReference type="AlphaFoldDB" id="A0A6I4UM71"/>
<dbReference type="SUPFAM" id="SSF69055">
    <property type="entry name" value="1-deoxy-D-xylulose-5-phosphate reductoisomerase, C-terminal domain"/>
    <property type="match status" value="1"/>
</dbReference>
<evidence type="ECO:0000259" key="12">
    <source>
        <dbReference type="Pfam" id="PF13288"/>
    </source>
</evidence>
<feature type="binding site" evidence="9">
    <location>
        <position position="215"/>
    </location>
    <ligand>
        <name>1-deoxy-D-xylulose 5-phosphate</name>
        <dbReference type="ChEBI" id="CHEBI:57792"/>
    </ligand>
</feature>
<evidence type="ECO:0000256" key="4">
    <source>
        <dbReference type="ARBA" id="ARBA00022857"/>
    </source>
</evidence>
<feature type="binding site" evidence="9">
    <location>
        <position position="123"/>
    </location>
    <ligand>
        <name>1-deoxy-D-xylulose 5-phosphate</name>
        <dbReference type="ChEBI" id="CHEBI:57792"/>
    </ligand>
</feature>
<dbReference type="UniPathway" id="UPA00056">
    <property type="reaction ID" value="UER00092"/>
</dbReference>
<keyword evidence="7 9" id="KW-0414">Isoprene biosynthesis</keyword>
<feature type="binding site" evidence="9">
    <location>
        <position position="124"/>
    </location>
    <ligand>
        <name>NADPH</name>
        <dbReference type="ChEBI" id="CHEBI:57783"/>
    </ligand>
</feature>
<feature type="binding site" evidence="9">
    <location>
        <position position="14"/>
    </location>
    <ligand>
        <name>NADPH</name>
        <dbReference type="ChEBI" id="CHEBI:57783"/>
    </ligand>
</feature>
<dbReference type="GO" id="GO:0030145">
    <property type="term" value="F:manganese ion binding"/>
    <property type="evidence" value="ECO:0007669"/>
    <property type="project" value="TreeGrafter"/>
</dbReference>
<evidence type="ECO:0000256" key="6">
    <source>
        <dbReference type="ARBA" id="ARBA00023211"/>
    </source>
</evidence>
<dbReference type="PANTHER" id="PTHR30525:SF0">
    <property type="entry name" value="1-DEOXY-D-XYLULOSE 5-PHOSPHATE REDUCTOISOMERASE, CHLOROPLASTIC"/>
    <property type="match status" value="1"/>
</dbReference>
<keyword evidence="5 9" id="KW-0560">Oxidoreductase</keyword>
<feature type="binding site" evidence="9">
    <location>
        <position position="216"/>
    </location>
    <ligand>
        <name>1-deoxy-D-xylulose 5-phosphate</name>
        <dbReference type="ChEBI" id="CHEBI:57792"/>
    </ligand>
</feature>
<dbReference type="EMBL" id="JACICE010000002">
    <property type="protein sequence ID" value="MBB3776401.1"/>
    <property type="molecule type" value="Genomic_DNA"/>
</dbReference>
<feature type="binding site" evidence="9">
    <location>
        <position position="150"/>
    </location>
    <ligand>
        <name>Mn(2+)</name>
        <dbReference type="ChEBI" id="CHEBI:29035"/>
    </ligand>
</feature>
<feature type="binding site" evidence="9">
    <location>
        <position position="149"/>
    </location>
    <ligand>
        <name>1-deoxy-D-xylulose 5-phosphate</name>
        <dbReference type="ChEBI" id="CHEBI:57792"/>
    </ligand>
</feature>
<keyword evidence="3 9" id="KW-0479">Metal-binding</keyword>
<feature type="binding site" evidence="9">
    <location>
        <position position="150"/>
    </location>
    <ligand>
        <name>1-deoxy-D-xylulose 5-phosphate</name>
        <dbReference type="ChEBI" id="CHEBI:57792"/>
    </ligand>
</feature>
<keyword evidence="14" id="KW-0413">Isomerase</keyword>
<dbReference type="PIRSF" id="PIRSF006205">
    <property type="entry name" value="Dxp_reductismrs"/>
    <property type="match status" value="1"/>
</dbReference>
<dbReference type="GO" id="GO:0016853">
    <property type="term" value="F:isomerase activity"/>
    <property type="evidence" value="ECO:0007669"/>
    <property type="project" value="UniProtKB-KW"/>
</dbReference>
<comment type="caution">
    <text evidence="9">Lacks conserved residue(s) required for the propagation of feature annotation.</text>
</comment>
<evidence type="ECO:0000256" key="2">
    <source>
        <dbReference type="ARBA" id="ARBA00006825"/>
    </source>
</evidence>
<keyword evidence="4 9" id="KW-0521">NADP</keyword>
<evidence type="ECO:0000256" key="3">
    <source>
        <dbReference type="ARBA" id="ARBA00022723"/>
    </source>
</evidence>
<evidence type="ECO:0000256" key="1">
    <source>
        <dbReference type="ARBA" id="ARBA00005094"/>
    </source>
</evidence>
<evidence type="ECO:0000256" key="7">
    <source>
        <dbReference type="ARBA" id="ARBA00023229"/>
    </source>
</evidence>
<organism evidence="14 15">
    <name type="scientific">Erythrobacter ramosus</name>
    <dbReference type="NCBI Taxonomy" id="35811"/>
    <lineage>
        <taxon>Bacteria</taxon>
        <taxon>Pseudomonadati</taxon>
        <taxon>Pseudomonadota</taxon>
        <taxon>Alphaproteobacteria</taxon>
        <taxon>Sphingomonadales</taxon>
        <taxon>Erythrobacteraceae</taxon>
        <taxon>Erythrobacter/Porphyrobacter group</taxon>
        <taxon>Erythrobacter</taxon>
    </lineage>
</organism>
<dbReference type="Pfam" id="PF13288">
    <property type="entry name" value="DXPR_C"/>
    <property type="match status" value="1"/>
</dbReference>
<dbReference type="InterPro" id="IPR026877">
    <property type="entry name" value="DXPR_C"/>
</dbReference>
<dbReference type="Proteomes" id="UP000548685">
    <property type="component" value="Unassembled WGS sequence"/>
</dbReference>
<feature type="binding site" evidence="9">
    <location>
        <position position="12"/>
    </location>
    <ligand>
        <name>NADPH</name>
        <dbReference type="ChEBI" id="CHEBI:57783"/>
    </ligand>
</feature>
<dbReference type="InterPro" id="IPR013644">
    <property type="entry name" value="DXP_reductoisomerase_C"/>
</dbReference>
<dbReference type="EMBL" id="WTYB01000002">
    <property type="protein sequence ID" value="MXP38519.1"/>
    <property type="molecule type" value="Genomic_DNA"/>
</dbReference>
<feature type="binding site" evidence="9">
    <location>
        <position position="148"/>
    </location>
    <ligand>
        <name>Mn(2+)</name>
        <dbReference type="ChEBI" id="CHEBI:29035"/>
    </ligand>
</feature>
<dbReference type="InterPro" id="IPR013512">
    <property type="entry name" value="DXP_reductoisomerase_N"/>
</dbReference>
<sequence length="388" mass="40726">MTRVLTLLGATGSIGASTLDLVRRNRDDWRVEALTAQCSAAELAALAIEFGAKLAVVGDETCLPELRESLGNSGIEAAGGRAALVEAAARPADMTVAAIVGCAGLAPVMAAVERGGTIALANKEALVSAGEVLMQAVAKHGATLLPTDSEHNAIFQCLNGNRIDDVAKITLTASGGPLRTWTQAQLDAATPAEAVAHPNWSMGAKISVDSATMMNKGLEYIEAYHLFPVGLDRLGIVIHPQSVIHSMVEFRDRSTLAQLGPSDMRVPIASCLAWPQRMETPLAPLDLAAIGELTFFPPDEDRFPATRLAREAIRAGGSAPAILNAANEVAVAAFLAGQIRFTRIAAVVEETLARNNDAPRPTSLEEVLAVDQSGRMQAMSLLETNALV</sequence>
<gene>
    <name evidence="9" type="primary">dxr</name>
    <name evidence="13" type="ORF">FHS52_002370</name>
    <name evidence="14" type="ORF">GRI59_07830</name>
</gene>
<protein>
    <recommendedName>
        <fullName evidence="9">1-deoxy-D-xylulose 5-phosphate reductoisomerase</fullName>
        <shortName evidence="9">DXP reductoisomerase</shortName>
        <ecNumber evidence="9">1.1.1.267</ecNumber>
    </recommendedName>
    <alternativeName>
        <fullName evidence="9">1-deoxyxylulose-5-phosphate reductoisomerase</fullName>
    </alternativeName>
    <alternativeName>
        <fullName evidence="9">2-C-methyl-D-erythritol 4-phosphate synthase</fullName>
    </alternativeName>
</protein>
<evidence type="ECO:0000313" key="14">
    <source>
        <dbReference type="EMBL" id="MXP38519.1"/>
    </source>
</evidence>
<comment type="caution">
    <text evidence="14">The sequence shown here is derived from an EMBL/GenBank/DDBJ whole genome shotgun (WGS) entry which is preliminary data.</text>
</comment>
<feature type="binding site" evidence="9">
    <location>
        <position position="13"/>
    </location>
    <ligand>
        <name>NADPH</name>
        <dbReference type="ChEBI" id="CHEBI:57783"/>
    </ligand>
</feature>
<comment type="cofactor">
    <cofactor evidence="9">
        <name>Mg(2+)</name>
        <dbReference type="ChEBI" id="CHEBI:18420"/>
    </cofactor>
    <cofactor evidence="9">
        <name>Mn(2+)</name>
        <dbReference type="ChEBI" id="CHEBI:29035"/>
    </cofactor>
</comment>
<dbReference type="Proteomes" id="UP000430021">
    <property type="component" value="Unassembled WGS sequence"/>
</dbReference>
<comment type="function">
    <text evidence="9">Catalyzes the NADPH-dependent rearrangement and reduction of 1-deoxy-D-xylulose-5-phosphate (DXP) to 2-C-methyl-D-erythritol 4-phosphate (MEP).</text>
</comment>
<dbReference type="Pfam" id="PF08436">
    <property type="entry name" value="DXP_redisom_C"/>
    <property type="match status" value="1"/>
</dbReference>
<proteinExistence type="inferred from homology"/>
<comment type="similarity">
    <text evidence="2 9">Belongs to the DXR family.</text>
</comment>
<keyword evidence="16" id="KW-1185">Reference proteome</keyword>
<feature type="binding site" evidence="9">
    <location>
        <position position="11"/>
    </location>
    <ligand>
        <name>NADPH</name>
        <dbReference type="ChEBI" id="CHEBI:57783"/>
    </ligand>
</feature>
<reference evidence="14 15" key="1">
    <citation type="submission" date="2019-12" db="EMBL/GenBank/DDBJ databases">
        <title>Genomic-based taxomic classification of the family Erythrobacteraceae.</title>
        <authorList>
            <person name="Xu L."/>
        </authorList>
    </citation>
    <scope>NUCLEOTIDE SEQUENCE [LARGE SCALE GENOMIC DNA]</scope>
    <source>
        <strain evidence="14 15">JCM 10282</strain>
    </source>
</reference>
<dbReference type="Gene3D" id="1.10.1740.10">
    <property type="match status" value="1"/>
</dbReference>
<dbReference type="InterPro" id="IPR036291">
    <property type="entry name" value="NAD(P)-bd_dom_sf"/>
</dbReference>
<evidence type="ECO:0000313" key="15">
    <source>
        <dbReference type="Proteomes" id="UP000430021"/>
    </source>
</evidence>
<feature type="binding site" evidence="9">
    <location>
        <position position="219"/>
    </location>
    <ligand>
        <name>Mn(2+)</name>
        <dbReference type="ChEBI" id="CHEBI:29035"/>
    </ligand>
</feature>
<dbReference type="HAMAP" id="MF_00183">
    <property type="entry name" value="DXP_reductoisom"/>
    <property type="match status" value="1"/>
</dbReference>
<feature type="domain" description="1-deoxy-D-xylulose 5-phosphate reductoisomerase C-terminal" evidence="11">
    <location>
        <begin position="144"/>
        <end position="227"/>
    </location>
</feature>
<dbReference type="InterPro" id="IPR003821">
    <property type="entry name" value="DXP_reductoisomerase"/>
</dbReference>
<evidence type="ECO:0000256" key="5">
    <source>
        <dbReference type="ARBA" id="ARBA00023002"/>
    </source>
</evidence>
<keyword evidence="6 9" id="KW-0464">Manganese</keyword>
<dbReference type="GO" id="GO:0051484">
    <property type="term" value="P:isopentenyl diphosphate biosynthetic process, methylerythritol 4-phosphate pathway involved in terpenoid biosynthetic process"/>
    <property type="evidence" value="ECO:0007669"/>
    <property type="project" value="UniProtKB-ARBA"/>
</dbReference>
<feature type="binding site" evidence="9">
    <location>
        <position position="219"/>
    </location>
    <ligand>
        <name>1-deoxy-D-xylulose 5-phosphate</name>
        <dbReference type="ChEBI" id="CHEBI:57792"/>
    </ligand>
</feature>
<feature type="domain" description="DXP reductoisomerase C-terminal" evidence="12">
    <location>
        <begin position="259"/>
        <end position="375"/>
    </location>
</feature>
<reference evidence="13 16" key="2">
    <citation type="submission" date="2020-08" db="EMBL/GenBank/DDBJ databases">
        <title>Genomic Encyclopedia of Type Strains, Phase IV (KMG-IV): sequencing the most valuable type-strain genomes for metagenomic binning, comparative biology and taxonomic classification.</title>
        <authorList>
            <person name="Goeker M."/>
        </authorList>
    </citation>
    <scope>NUCLEOTIDE SEQUENCE [LARGE SCALE GENOMIC DNA]</scope>
    <source>
        <strain evidence="13 16">DSM 8510</strain>
    </source>
</reference>
<feature type="binding site" evidence="9">
    <location>
        <position position="122"/>
    </location>
    <ligand>
        <name>NADPH</name>
        <dbReference type="ChEBI" id="CHEBI:57783"/>
    </ligand>
</feature>
<dbReference type="GO" id="GO:0030604">
    <property type="term" value="F:1-deoxy-D-xylulose-5-phosphate reductoisomerase activity"/>
    <property type="evidence" value="ECO:0007669"/>
    <property type="project" value="UniProtKB-UniRule"/>
</dbReference>
<keyword evidence="9" id="KW-0460">Magnesium</keyword>